<dbReference type="PANTHER" id="PTHR12526">
    <property type="entry name" value="GLYCOSYLTRANSFERASE"/>
    <property type="match status" value="1"/>
</dbReference>
<accession>A0ABP4W8D0</accession>
<keyword evidence="3" id="KW-0808">Transferase</keyword>
<dbReference type="PANTHER" id="PTHR12526:SF640">
    <property type="entry name" value="COLANIC ACID BIOSYNTHESIS GLYCOSYLTRANSFERASE WCAL-RELATED"/>
    <property type="match status" value="1"/>
</dbReference>
<keyword evidence="2" id="KW-0328">Glycosyltransferase</keyword>
<dbReference type="RefSeq" id="WP_344202953.1">
    <property type="nucleotide sequence ID" value="NZ_BAAAME010000005.1"/>
</dbReference>
<gene>
    <name evidence="4" type="ORF">GCM10009710_29370</name>
</gene>
<proteinExistence type="inferred from homology"/>
<name>A0ABP4W8D0_9ACTN</name>
<dbReference type="Gene3D" id="3.40.50.2000">
    <property type="entry name" value="Glycogen Phosphorylase B"/>
    <property type="match status" value="2"/>
</dbReference>
<comment type="similarity">
    <text evidence="1">Belongs to the glycosyltransferase group 1 family. Glycosyltransferase 4 subfamily.</text>
</comment>
<keyword evidence="5" id="KW-1185">Reference proteome</keyword>
<evidence type="ECO:0000256" key="1">
    <source>
        <dbReference type="ARBA" id="ARBA00009481"/>
    </source>
</evidence>
<evidence type="ECO:0000313" key="4">
    <source>
        <dbReference type="EMBL" id="GAA1747427.1"/>
    </source>
</evidence>
<evidence type="ECO:0000256" key="2">
    <source>
        <dbReference type="ARBA" id="ARBA00022676"/>
    </source>
</evidence>
<dbReference type="EMBL" id="BAAAME010000005">
    <property type="protein sequence ID" value="GAA1747427.1"/>
    <property type="molecule type" value="Genomic_DNA"/>
</dbReference>
<evidence type="ECO:0008006" key="6">
    <source>
        <dbReference type="Google" id="ProtNLM"/>
    </source>
</evidence>
<dbReference type="Pfam" id="PF13692">
    <property type="entry name" value="Glyco_trans_1_4"/>
    <property type="match status" value="1"/>
</dbReference>
<comment type="caution">
    <text evidence="4">The sequence shown here is derived from an EMBL/GenBank/DDBJ whole genome shotgun (WGS) entry which is preliminary data.</text>
</comment>
<evidence type="ECO:0000313" key="5">
    <source>
        <dbReference type="Proteomes" id="UP001501057"/>
    </source>
</evidence>
<reference evidence="5" key="1">
    <citation type="journal article" date="2019" name="Int. J. Syst. Evol. Microbiol.">
        <title>The Global Catalogue of Microorganisms (GCM) 10K type strain sequencing project: providing services to taxonomists for standard genome sequencing and annotation.</title>
        <authorList>
            <consortium name="The Broad Institute Genomics Platform"/>
            <consortium name="The Broad Institute Genome Sequencing Center for Infectious Disease"/>
            <person name="Wu L."/>
            <person name="Ma J."/>
        </authorList>
    </citation>
    <scope>NUCLEOTIDE SEQUENCE [LARGE SCALE GENOMIC DNA]</scope>
    <source>
        <strain evidence="5">JCM 13518</strain>
    </source>
</reference>
<sequence>MRVAILATGWAGFNDAACRELAARGVELLIVTESQTADTAYDGLGLTEYAQVHLWHGAPADGEVAAAVTAFAPDAVLMHSWHYAPYREAIKAVPAGTLRVLWMDNVWRNVPKQWVGRAVAPWWVQSIFDAVMVPSDRTEFFAHRLGFGEGDVIRGSLTADTSLFGSDPRTGAEIAGRRTFLACQRLVHHKGADVLADAYRRYRAGTDDPWDLTIAGLGPMADDFAGIDGVRLLGFQQPADVAELMRTSSAFVFPSRIDPYGVALHEAALSGLPLVTTYQVGAAPFFVQDGQNGWTVASGDAAALAAAMARLSQASPERLEAMSLVSRNLGGRLTSAGWAANLEEQLTWRLAALRG</sequence>
<dbReference type="CDD" id="cd03801">
    <property type="entry name" value="GT4_PimA-like"/>
    <property type="match status" value="1"/>
</dbReference>
<protein>
    <recommendedName>
        <fullName evidence="6">Glycosyltransferase</fullName>
    </recommendedName>
</protein>
<dbReference type="Proteomes" id="UP001501057">
    <property type="component" value="Unassembled WGS sequence"/>
</dbReference>
<evidence type="ECO:0000256" key="3">
    <source>
        <dbReference type="ARBA" id="ARBA00022679"/>
    </source>
</evidence>
<organism evidence="4 5">
    <name type="scientific">Aeromicrobium alkaliterrae</name>
    <dbReference type="NCBI Taxonomy" id="302168"/>
    <lineage>
        <taxon>Bacteria</taxon>
        <taxon>Bacillati</taxon>
        <taxon>Actinomycetota</taxon>
        <taxon>Actinomycetes</taxon>
        <taxon>Propionibacteriales</taxon>
        <taxon>Nocardioidaceae</taxon>
        <taxon>Aeromicrobium</taxon>
    </lineage>
</organism>
<dbReference type="SUPFAM" id="SSF53756">
    <property type="entry name" value="UDP-Glycosyltransferase/glycogen phosphorylase"/>
    <property type="match status" value="1"/>
</dbReference>